<accession>A0AAC9QUU9</accession>
<dbReference type="Proteomes" id="UP000192391">
    <property type="component" value="Chromosome"/>
</dbReference>
<proteinExistence type="predicted"/>
<dbReference type="EMBL" id="CP019962">
    <property type="protein sequence ID" value="ARD66107.1"/>
    <property type="molecule type" value="Genomic_DNA"/>
</dbReference>
<evidence type="ECO:0000313" key="2">
    <source>
        <dbReference type="EMBL" id="ARD66107.1"/>
    </source>
</evidence>
<dbReference type="Pfam" id="PF20155">
    <property type="entry name" value="TMP_3"/>
    <property type="match status" value="1"/>
</dbReference>
<dbReference type="KEGG" id="elim:B2M23_11380"/>
<dbReference type="RefSeq" id="WP_052237486.1">
    <property type="nucleotide sequence ID" value="NZ_CP019962.1"/>
</dbReference>
<reference evidence="3" key="1">
    <citation type="journal article" date="2017" name="Sci. Rep.">
        <title>Determination of the Genome and Primary Transcriptome of Syngas Fermenting Eubacterium limosum ATCC 8486.</title>
        <authorList>
            <person name="Song Y."/>
            <person name="Shin J."/>
            <person name="Jeong Y."/>
            <person name="Jin S."/>
            <person name="Lee J.K."/>
            <person name="Kim D.R."/>
            <person name="Kim S.C."/>
            <person name="Cho S."/>
            <person name="Cho B.K."/>
        </authorList>
    </citation>
    <scope>NUCLEOTIDE SEQUENCE [LARGE SCALE GENOMIC DNA]</scope>
    <source>
        <strain evidence="3">ATCC 8486</strain>
    </source>
</reference>
<dbReference type="AlphaFoldDB" id="A0AAC9QUU9"/>
<dbReference type="NCBIfam" id="TIGR02675">
    <property type="entry name" value="tape_meas_nterm"/>
    <property type="match status" value="1"/>
</dbReference>
<feature type="domain" description="Tape measure protein N-terminal" evidence="1">
    <location>
        <begin position="74"/>
        <end position="265"/>
    </location>
</feature>
<gene>
    <name evidence="2" type="ORF">B2M23_11380</name>
</gene>
<evidence type="ECO:0000313" key="3">
    <source>
        <dbReference type="Proteomes" id="UP000192391"/>
    </source>
</evidence>
<evidence type="ECO:0000259" key="1">
    <source>
        <dbReference type="Pfam" id="PF20155"/>
    </source>
</evidence>
<sequence length="711" mass="75173">MATELASAYITLIPSLKGAQASITKQLGGIDTTSEGNAIGKKTGTGFLGGFAVAGAVGAVVSKAMNAISASMDAAIKRTDIMNNFPKVMSNMGISAEASQAAITKMSDKLTGLPTSIDAAASSVQRFTSKNNDVGKSTDMFLALNNALLAGGASTEIQSAAMEQLSQSYAKGKMDMEEWRSLQTAMPAQLNQVAQAMGMSADELGEGLRTGTISMDEFMDMIMKLNTEGTGAFASFEEQAKSATGGIGTQLQNMKTAVTRGIANVLDAIGQDTIGKAFAGINGVIKGVSDVVVEMVKRVKESGLGDAFGRLYESAKLAFEPIINNIGPAFMNFFDGLIEAVTNVVDFFADLFDTISVAGLGDTIAESFGKISETIGPLLEMLGNTLGPLIEIIFGVIVDGLNVILPILSQVVAWIVQIVTWIGNILGPALVAMQQIWAAVWRAIFDKIQAFWTGLTEGFSALVGFFQWLWGVVSLGFESLVSSISDFFIRAGDTIRSLWDGIVGFFSSIWNALSTGASNATNIVIEFVGGLPGKIKGFFSDAGSWLLDAGANIIEGLKNGLVSAFEGVKDFVSGIGSWIAEHKGPKAYDLALLVPNGAWIMQSLAKGLQKGFPAVEKTLSSLTDDLMSTRFDGEMAVSVVPRQSMLRGKSALASAEQLPKEEAKRPIVVQAVVEAILDGRKVGYGTAKYSKEKNDFDEKRRNRIGGVLTDV</sequence>
<protein>
    <submittedName>
        <fullName evidence="2">Tape measure domain-containing protein</fullName>
    </submittedName>
</protein>
<name>A0AAC9QUU9_EUBLI</name>
<dbReference type="InterPro" id="IPR013491">
    <property type="entry name" value="Tape_meas_N"/>
</dbReference>
<organism evidence="2 3">
    <name type="scientific">Eubacterium limosum</name>
    <dbReference type="NCBI Taxonomy" id="1736"/>
    <lineage>
        <taxon>Bacteria</taxon>
        <taxon>Bacillati</taxon>
        <taxon>Bacillota</taxon>
        <taxon>Clostridia</taxon>
        <taxon>Eubacteriales</taxon>
        <taxon>Eubacteriaceae</taxon>
        <taxon>Eubacterium</taxon>
    </lineage>
</organism>